<dbReference type="EC" id="3.1.1.-" evidence="3"/>
<dbReference type="GO" id="GO:0052689">
    <property type="term" value="F:carboxylic ester hydrolase activity"/>
    <property type="evidence" value="ECO:0007669"/>
    <property type="project" value="TreeGrafter"/>
</dbReference>
<evidence type="ECO:0000313" key="6">
    <source>
        <dbReference type="Proteomes" id="UP001273166"/>
    </source>
</evidence>
<feature type="chain" id="PRO_5042312750" description="Carboxylic ester hydrolase" evidence="3">
    <location>
        <begin position="20"/>
        <end position="529"/>
    </location>
</feature>
<evidence type="ECO:0000256" key="1">
    <source>
        <dbReference type="ARBA" id="ARBA00005964"/>
    </source>
</evidence>
<accession>A0AAJ0GUC1</accession>
<keyword evidence="2 3" id="KW-0378">Hydrolase</keyword>
<evidence type="ECO:0000259" key="4">
    <source>
        <dbReference type="Pfam" id="PF00135"/>
    </source>
</evidence>
<keyword evidence="6" id="KW-1185">Reference proteome</keyword>
<feature type="signal peptide" evidence="3">
    <location>
        <begin position="1"/>
        <end position="19"/>
    </location>
</feature>
<gene>
    <name evidence="5" type="ORF">B0T15DRAFT_137918</name>
</gene>
<dbReference type="Proteomes" id="UP001273166">
    <property type="component" value="Unassembled WGS sequence"/>
</dbReference>
<dbReference type="AlphaFoldDB" id="A0AAJ0GUC1"/>
<dbReference type="InterPro" id="IPR019826">
    <property type="entry name" value="Carboxylesterase_B_AS"/>
</dbReference>
<proteinExistence type="inferred from homology"/>
<dbReference type="Gene3D" id="3.40.50.1820">
    <property type="entry name" value="alpha/beta hydrolase"/>
    <property type="match status" value="1"/>
</dbReference>
<dbReference type="EMBL" id="JAUDZG010000003">
    <property type="protein sequence ID" value="KAK3306337.1"/>
    <property type="molecule type" value="Genomic_DNA"/>
</dbReference>
<keyword evidence="3" id="KW-0732">Signal</keyword>
<reference evidence="5" key="1">
    <citation type="journal article" date="2023" name="Mol. Phylogenet. Evol.">
        <title>Genome-scale phylogeny and comparative genomics of the fungal order Sordariales.</title>
        <authorList>
            <person name="Hensen N."/>
            <person name="Bonometti L."/>
            <person name="Westerberg I."/>
            <person name="Brannstrom I.O."/>
            <person name="Guillou S."/>
            <person name="Cros-Aarteil S."/>
            <person name="Calhoun S."/>
            <person name="Haridas S."/>
            <person name="Kuo A."/>
            <person name="Mondo S."/>
            <person name="Pangilinan J."/>
            <person name="Riley R."/>
            <person name="LaButti K."/>
            <person name="Andreopoulos B."/>
            <person name="Lipzen A."/>
            <person name="Chen C."/>
            <person name="Yan M."/>
            <person name="Daum C."/>
            <person name="Ng V."/>
            <person name="Clum A."/>
            <person name="Steindorff A."/>
            <person name="Ohm R.A."/>
            <person name="Martin F."/>
            <person name="Silar P."/>
            <person name="Natvig D.O."/>
            <person name="Lalanne C."/>
            <person name="Gautier V."/>
            <person name="Ament-Velasquez S.L."/>
            <person name="Kruys A."/>
            <person name="Hutchinson M.I."/>
            <person name="Powell A.J."/>
            <person name="Barry K."/>
            <person name="Miller A.N."/>
            <person name="Grigoriev I.V."/>
            <person name="Debuchy R."/>
            <person name="Gladieux P."/>
            <person name="Hiltunen Thoren M."/>
            <person name="Johannesson H."/>
        </authorList>
    </citation>
    <scope>NUCLEOTIDE SEQUENCE</scope>
    <source>
        <strain evidence="5">CBS 333.67</strain>
    </source>
</reference>
<reference evidence="5" key="2">
    <citation type="submission" date="2023-06" db="EMBL/GenBank/DDBJ databases">
        <authorList>
            <consortium name="Lawrence Berkeley National Laboratory"/>
            <person name="Mondo S.J."/>
            <person name="Hensen N."/>
            <person name="Bonometti L."/>
            <person name="Westerberg I."/>
            <person name="Brannstrom I.O."/>
            <person name="Guillou S."/>
            <person name="Cros-Aarteil S."/>
            <person name="Calhoun S."/>
            <person name="Haridas S."/>
            <person name="Kuo A."/>
            <person name="Pangilinan J."/>
            <person name="Riley R."/>
            <person name="Labutti K."/>
            <person name="Andreopoulos B."/>
            <person name="Lipzen A."/>
            <person name="Chen C."/>
            <person name="Yanf M."/>
            <person name="Daum C."/>
            <person name="Ng V."/>
            <person name="Clum A."/>
            <person name="Steindorff A."/>
            <person name="Ohm R."/>
            <person name="Martin F."/>
            <person name="Silar P."/>
            <person name="Natvig D."/>
            <person name="Lalanne C."/>
            <person name="Gautier V."/>
            <person name="Ament-Velasquez S.L."/>
            <person name="Kruys A."/>
            <person name="Hutchinson M.I."/>
            <person name="Powell A.J."/>
            <person name="Barry K."/>
            <person name="Miller A.N."/>
            <person name="Grigoriev I.V."/>
            <person name="Debuchy R."/>
            <person name="Gladieux P."/>
            <person name="Thoren M.H."/>
            <person name="Johannesson H."/>
        </authorList>
    </citation>
    <scope>NUCLEOTIDE SEQUENCE</scope>
    <source>
        <strain evidence="5">CBS 333.67</strain>
    </source>
</reference>
<protein>
    <recommendedName>
        <fullName evidence="3">Carboxylic ester hydrolase</fullName>
        <ecNumber evidence="3">3.1.1.-</ecNumber>
    </recommendedName>
</protein>
<dbReference type="Pfam" id="PF00135">
    <property type="entry name" value="COesterase"/>
    <property type="match status" value="1"/>
</dbReference>
<comment type="caution">
    <text evidence="5">The sequence shown here is derived from an EMBL/GenBank/DDBJ whole genome shotgun (WGS) entry which is preliminary data.</text>
</comment>
<dbReference type="InterPro" id="IPR029058">
    <property type="entry name" value="AB_hydrolase_fold"/>
</dbReference>
<organism evidence="5 6">
    <name type="scientific">Chaetomium strumarium</name>
    <dbReference type="NCBI Taxonomy" id="1170767"/>
    <lineage>
        <taxon>Eukaryota</taxon>
        <taxon>Fungi</taxon>
        <taxon>Dikarya</taxon>
        <taxon>Ascomycota</taxon>
        <taxon>Pezizomycotina</taxon>
        <taxon>Sordariomycetes</taxon>
        <taxon>Sordariomycetidae</taxon>
        <taxon>Sordariales</taxon>
        <taxon>Chaetomiaceae</taxon>
        <taxon>Chaetomium</taxon>
    </lineage>
</organism>
<feature type="domain" description="Carboxylesterase type B" evidence="4">
    <location>
        <begin position="31"/>
        <end position="381"/>
    </location>
</feature>
<sequence>MKQFPIVTFALAAIPFAAPSACRPPRWTVGQTVQTTSGPVEGHAASVAKGVSEYLGIPYAQPPVGSLRFQPPVRYNGTKKIDGKHFGAACIPSNVTAWDGNYEASGLAEKYGITDVGLAILKTIMNPEIPVSEDCLTLNVWTKPQTGDKRKAVMIFVHGGTFVGGSSAIPAYNGQFFADQEDVVMVTINYRVSIFGFPGNPHSPQNLGLLDQRLAVEWVRDNIASFGGDPQRITLFGESAGAASVDHYSFAWASDPIVAGLIAMSGTREGIAPRSAADAALLWYNTTRNVGCGDNASASASASTTPSPAQLQLAACMQSVPAAAIVSTLVNVVSSPIRMPYSPTIDNVLVFSSPATRPVAPVPMVIGSTDTEAALFRVFVPGPDSDSFWTNQTAQEFTCPAARRARRSAVDERQPTWRYRWFGVFPNTELGTRPGPTGAYHDSETALLFGNVDESLVRNTREEEEVGRWMRKAWAGFAKDPKRGLERMGWPRYEGQGGGGGGRGETLARIGWRNRTVSLARAEEYDVGC</sequence>
<dbReference type="PROSITE" id="PS00122">
    <property type="entry name" value="CARBOXYLESTERASE_B_1"/>
    <property type="match status" value="1"/>
</dbReference>
<evidence type="ECO:0000256" key="2">
    <source>
        <dbReference type="ARBA" id="ARBA00022801"/>
    </source>
</evidence>
<dbReference type="GeneID" id="87880672"/>
<dbReference type="InterPro" id="IPR050654">
    <property type="entry name" value="AChE-related_enzymes"/>
</dbReference>
<evidence type="ECO:0000313" key="5">
    <source>
        <dbReference type="EMBL" id="KAK3306337.1"/>
    </source>
</evidence>
<evidence type="ECO:0000256" key="3">
    <source>
        <dbReference type="RuleBase" id="RU361235"/>
    </source>
</evidence>
<dbReference type="PANTHER" id="PTHR43918">
    <property type="entry name" value="ACETYLCHOLINESTERASE"/>
    <property type="match status" value="1"/>
</dbReference>
<dbReference type="PANTHER" id="PTHR43918:SF4">
    <property type="entry name" value="CARBOXYLIC ESTER HYDROLASE"/>
    <property type="match status" value="1"/>
</dbReference>
<name>A0AAJ0GUC1_9PEZI</name>
<dbReference type="RefSeq" id="XP_062722117.1">
    <property type="nucleotide sequence ID" value="XM_062861843.1"/>
</dbReference>
<dbReference type="InterPro" id="IPR002018">
    <property type="entry name" value="CarbesteraseB"/>
</dbReference>
<dbReference type="SUPFAM" id="SSF53474">
    <property type="entry name" value="alpha/beta-Hydrolases"/>
    <property type="match status" value="1"/>
</dbReference>
<comment type="similarity">
    <text evidence="1 3">Belongs to the type-B carboxylesterase/lipase family.</text>
</comment>